<feature type="domain" description="C2H2-type" evidence="1">
    <location>
        <begin position="37"/>
        <end position="65"/>
    </location>
</feature>
<dbReference type="InterPro" id="IPR055552">
    <property type="entry name" value="DUF7128"/>
</dbReference>
<name>U1PRK4_9EURY</name>
<evidence type="ECO:0000313" key="3">
    <source>
        <dbReference type="Proteomes" id="UP000030710"/>
    </source>
</evidence>
<dbReference type="PROSITE" id="PS50157">
    <property type="entry name" value="ZINC_FINGER_C2H2_2"/>
    <property type="match status" value="1"/>
</dbReference>
<dbReference type="InterPro" id="IPR013087">
    <property type="entry name" value="Znf_C2H2_type"/>
</dbReference>
<proteinExistence type="predicted"/>
<dbReference type="Pfam" id="PF23447">
    <property type="entry name" value="DUF7128"/>
    <property type="match status" value="1"/>
</dbReference>
<gene>
    <name evidence="2" type="ORF">J07HQW2_01413</name>
</gene>
<dbReference type="eggNOG" id="arCOG06236">
    <property type="taxonomic scope" value="Archaea"/>
</dbReference>
<protein>
    <recommendedName>
        <fullName evidence="1">C2H2-type domain-containing protein</fullName>
    </recommendedName>
</protein>
<evidence type="ECO:0000259" key="1">
    <source>
        <dbReference type="PROSITE" id="PS50157"/>
    </source>
</evidence>
<accession>U1PRK4</accession>
<dbReference type="STRING" id="1238425.J07HQW2_01413"/>
<organism evidence="2 3">
    <name type="scientific">Haloquadratum walsbyi J07HQW2</name>
    <dbReference type="NCBI Taxonomy" id="1238425"/>
    <lineage>
        <taxon>Archaea</taxon>
        <taxon>Methanobacteriati</taxon>
        <taxon>Methanobacteriota</taxon>
        <taxon>Stenosarchaea group</taxon>
        <taxon>Halobacteria</taxon>
        <taxon>Halobacteriales</taxon>
        <taxon>Haloferacaceae</taxon>
        <taxon>Haloquadratum</taxon>
    </lineage>
</organism>
<reference evidence="2 3" key="1">
    <citation type="journal article" date="2013" name="PLoS ONE">
        <title>Assembly-driven community genomics of a hypersaline microbial ecosystem.</title>
        <authorList>
            <person name="Podell S."/>
            <person name="Ugalde J.A."/>
            <person name="Narasingarao P."/>
            <person name="Banfield J.F."/>
            <person name="Heidelberg K.B."/>
            <person name="Allen E.E."/>
        </authorList>
    </citation>
    <scope>NUCLEOTIDE SEQUENCE [LARGE SCALE GENOMIC DNA]</scope>
    <source>
        <strain evidence="3">J07HQW2</strain>
    </source>
</reference>
<evidence type="ECO:0000313" key="2">
    <source>
        <dbReference type="EMBL" id="ERG94971.1"/>
    </source>
</evidence>
<sequence length="69" mass="8163">MVCISSRRIKINRNVLSDHTHLLDMVSMVTRDSNQWYQCDECEMLFDDESDAQTHEEHCKGDEKPSYLQ</sequence>
<dbReference type="AlphaFoldDB" id="U1PRK4"/>
<dbReference type="HOGENOM" id="CLU_2765990_0_0_2"/>
<dbReference type="Proteomes" id="UP000030710">
    <property type="component" value="Unassembled WGS sequence"/>
</dbReference>
<dbReference type="EMBL" id="KE356561">
    <property type="protein sequence ID" value="ERG94971.1"/>
    <property type="molecule type" value="Genomic_DNA"/>
</dbReference>